<evidence type="ECO:0000256" key="3">
    <source>
        <dbReference type="ARBA" id="ARBA00022741"/>
    </source>
</evidence>
<dbReference type="AlphaFoldDB" id="W8VQ18"/>
<dbReference type="InterPro" id="IPR050683">
    <property type="entry name" value="Bact_Polysacc_Export_ATP-bd"/>
</dbReference>
<dbReference type="Gene3D" id="3.40.50.300">
    <property type="entry name" value="P-loop containing nucleotide triphosphate hydrolases"/>
    <property type="match status" value="1"/>
</dbReference>
<dbReference type="PANTHER" id="PTHR46743:SF2">
    <property type="entry name" value="TEICHOIC ACIDS EXPORT ATP-BINDING PROTEIN TAGH"/>
    <property type="match status" value="1"/>
</dbReference>
<feature type="domain" description="ABC transporter" evidence="5">
    <location>
        <begin position="46"/>
        <end position="269"/>
    </location>
</feature>
<dbReference type="CDD" id="cd03220">
    <property type="entry name" value="ABC_KpsT_Wzt"/>
    <property type="match status" value="1"/>
</dbReference>
<comment type="similarity">
    <text evidence="1">Belongs to the ABC transporter superfamily.</text>
</comment>
<evidence type="ECO:0000256" key="1">
    <source>
        <dbReference type="ARBA" id="ARBA00005417"/>
    </source>
</evidence>
<dbReference type="InterPro" id="IPR003593">
    <property type="entry name" value="AAA+_ATPase"/>
</dbReference>
<evidence type="ECO:0000313" key="6">
    <source>
        <dbReference type="EMBL" id="BAO55399.1"/>
    </source>
</evidence>
<organism evidence="6 7">
    <name type="scientific">Nonlabens marinus S1-08</name>
    <dbReference type="NCBI Taxonomy" id="1454201"/>
    <lineage>
        <taxon>Bacteria</taxon>
        <taxon>Pseudomonadati</taxon>
        <taxon>Bacteroidota</taxon>
        <taxon>Flavobacteriia</taxon>
        <taxon>Flavobacteriales</taxon>
        <taxon>Flavobacteriaceae</taxon>
        <taxon>Nonlabens</taxon>
    </lineage>
</organism>
<keyword evidence="3" id="KW-0547">Nucleotide-binding</keyword>
<dbReference type="InterPro" id="IPR015860">
    <property type="entry name" value="ABC_transpr_TagH-like"/>
</dbReference>
<name>W8VQ18_9FLAO</name>
<dbReference type="PANTHER" id="PTHR46743">
    <property type="entry name" value="TEICHOIC ACIDS EXPORT ATP-BINDING PROTEIN TAGH"/>
    <property type="match status" value="1"/>
</dbReference>
<dbReference type="PROSITE" id="PS00211">
    <property type="entry name" value="ABC_TRANSPORTER_1"/>
    <property type="match status" value="1"/>
</dbReference>
<dbReference type="SUPFAM" id="SSF52540">
    <property type="entry name" value="P-loop containing nucleoside triphosphate hydrolases"/>
    <property type="match status" value="1"/>
</dbReference>
<dbReference type="GO" id="GO:0005524">
    <property type="term" value="F:ATP binding"/>
    <property type="evidence" value="ECO:0007669"/>
    <property type="project" value="UniProtKB-KW"/>
</dbReference>
<sequence length="428" mass="47863">MSEVAILVKNIGKQYRLGNVGTGTLSHDLNRWWNVIRGKEDPYLKIGETNLRDEKGDSTYVWALKDISFQVEKGEVLGIIGGNGAGKSTLLKILSQVTGPSLGHFKASGRIASLLEVGTGFHGELSGRENIYLNGTILGMTKAEINLKIDEIVSFSGVERYLDTPVKRYSSGMKVRLAFAVAAHLEPDILIVDEVLAVGDIAFQQKAIGKIQQVSRDSKRTVLFVSHDMESISRLCSRTIILKDGTISFIGETQTAIDEYSRQMTEKSKAINIEHRNDRKGLGQLRFKKLELQDLEGNLLRLGRVGKPLVFSMTIDSLLKEEMEVSIGVGIKNKSGEQITLLSSWTKGEILKIKDDQKVYFKIKSLALPEGDYQVDLFMENGTMGNDIQDHLENAFTLKVQGKDYYNSGQVSKHFKYQFYVDFKQEVR</sequence>
<dbReference type="GO" id="GO:0016020">
    <property type="term" value="C:membrane"/>
    <property type="evidence" value="ECO:0007669"/>
    <property type="project" value="InterPro"/>
</dbReference>
<dbReference type="GO" id="GO:0016887">
    <property type="term" value="F:ATP hydrolysis activity"/>
    <property type="evidence" value="ECO:0007669"/>
    <property type="project" value="InterPro"/>
</dbReference>
<reference evidence="6 7" key="1">
    <citation type="journal article" date="2014" name="Proc. Natl. Acad. Sci. U.S.A.">
        <title>Functional characterization of flavobacteria rhodopsins reveals a unique class of light-driven chloride pump in bacteria.</title>
        <authorList>
            <person name="Yoshizawa S."/>
            <person name="Kumagai Y."/>
            <person name="Kim H."/>
            <person name="Ogura Y."/>
            <person name="Hayashi T."/>
            <person name="Iwasaki W."/>
            <person name="DeLong E.F."/>
            <person name="Kogure K."/>
        </authorList>
    </citation>
    <scope>NUCLEOTIDE SEQUENCE [LARGE SCALE GENOMIC DNA]</scope>
    <source>
        <strain evidence="6 7">S1-08</strain>
    </source>
</reference>
<proteinExistence type="inferred from homology"/>
<keyword evidence="7" id="KW-1185">Reference proteome</keyword>
<evidence type="ECO:0000313" key="7">
    <source>
        <dbReference type="Proteomes" id="UP000031760"/>
    </source>
</evidence>
<dbReference type="InterPro" id="IPR029439">
    <property type="entry name" value="Wzt_C"/>
</dbReference>
<keyword evidence="2" id="KW-0813">Transport</keyword>
<dbReference type="CDD" id="cd10147">
    <property type="entry name" value="Wzt_C-like"/>
    <property type="match status" value="1"/>
</dbReference>
<dbReference type="SMART" id="SM00382">
    <property type="entry name" value="AAA"/>
    <property type="match status" value="1"/>
</dbReference>
<dbReference type="KEGG" id="nmf:NMS_1390"/>
<gene>
    <name evidence="6" type="ORF">NMS_1390</name>
</gene>
<evidence type="ECO:0000259" key="5">
    <source>
        <dbReference type="PROSITE" id="PS50893"/>
    </source>
</evidence>
<dbReference type="InterPro" id="IPR017871">
    <property type="entry name" value="ABC_transporter-like_CS"/>
</dbReference>
<dbReference type="PROSITE" id="PS50893">
    <property type="entry name" value="ABC_TRANSPORTER_2"/>
    <property type="match status" value="1"/>
</dbReference>
<dbReference type="InterPro" id="IPR027417">
    <property type="entry name" value="P-loop_NTPase"/>
</dbReference>
<dbReference type="Pfam" id="PF00005">
    <property type="entry name" value="ABC_tran"/>
    <property type="match status" value="1"/>
</dbReference>
<dbReference type="RefSeq" id="WP_041496016.1">
    <property type="nucleotide sequence ID" value="NZ_AP014548.1"/>
</dbReference>
<dbReference type="Proteomes" id="UP000031760">
    <property type="component" value="Chromosome"/>
</dbReference>
<accession>W8VQ18</accession>
<evidence type="ECO:0000256" key="4">
    <source>
        <dbReference type="ARBA" id="ARBA00022840"/>
    </source>
</evidence>
<dbReference type="EMBL" id="AP014548">
    <property type="protein sequence ID" value="BAO55399.1"/>
    <property type="molecule type" value="Genomic_DNA"/>
</dbReference>
<dbReference type="STRING" id="1454201.NMS_1390"/>
<evidence type="ECO:0000256" key="2">
    <source>
        <dbReference type="ARBA" id="ARBA00022448"/>
    </source>
</evidence>
<dbReference type="Gene3D" id="2.70.50.60">
    <property type="entry name" value="abc- transporter (atp binding component) like domain"/>
    <property type="match status" value="1"/>
</dbReference>
<dbReference type="HOGENOM" id="CLU_000604_101_4_10"/>
<dbReference type="OrthoDB" id="9801987at2"/>
<dbReference type="GO" id="GO:0140359">
    <property type="term" value="F:ABC-type transporter activity"/>
    <property type="evidence" value="ECO:0007669"/>
    <property type="project" value="InterPro"/>
</dbReference>
<keyword evidence="4 6" id="KW-0067">ATP-binding</keyword>
<protein>
    <submittedName>
        <fullName evidence="6">Polysaccharide ABC transporter, ATP-binding protein</fullName>
    </submittedName>
</protein>
<dbReference type="Pfam" id="PF14524">
    <property type="entry name" value="Wzt_C"/>
    <property type="match status" value="1"/>
</dbReference>
<dbReference type="InterPro" id="IPR003439">
    <property type="entry name" value="ABC_transporter-like_ATP-bd"/>
</dbReference>